<protein>
    <submittedName>
        <fullName evidence="1">Uncharacterized protein</fullName>
    </submittedName>
</protein>
<sequence length="52" mass="6073">MYIVLCDEKMEWEITIQTKNPKVVEAIMHQNIPAITHRDIEYITIKLTDAGD</sequence>
<reference evidence="1" key="1">
    <citation type="journal article" date="2014" name="Front. Microbiol.">
        <title>High frequency of phylogenetically diverse reductive dehalogenase-homologous genes in deep subseafloor sedimentary metagenomes.</title>
        <authorList>
            <person name="Kawai M."/>
            <person name="Futagami T."/>
            <person name="Toyoda A."/>
            <person name="Takaki Y."/>
            <person name="Nishi S."/>
            <person name="Hori S."/>
            <person name="Arai W."/>
            <person name="Tsubouchi T."/>
            <person name="Morono Y."/>
            <person name="Uchiyama I."/>
            <person name="Ito T."/>
            <person name="Fujiyama A."/>
            <person name="Inagaki F."/>
            <person name="Takami H."/>
        </authorList>
    </citation>
    <scope>NUCLEOTIDE SEQUENCE</scope>
    <source>
        <strain evidence="1">Expedition CK06-06</strain>
    </source>
</reference>
<comment type="caution">
    <text evidence="1">The sequence shown here is derived from an EMBL/GenBank/DDBJ whole genome shotgun (WGS) entry which is preliminary data.</text>
</comment>
<proteinExistence type="predicted"/>
<gene>
    <name evidence="1" type="ORF">S03H2_33026</name>
</gene>
<accession>X1GSN2</accession>
<evidence type="ECO:0000313" key="1">
    <source>
        <dbReference type="EMBL" id="GAH60182.1"/>
    </source>
</evidence>
<name>X1GSN2_9ZZZZ</name>
<dbReference type="EMBL" id="BARU01020092">
    <property type="protein sequence ID" value="GAH60182.1"/>
    <property type="molecule type" value="Genomic_DNA"/>
</dbReference>
<organism evidence="1">
    <name type="scientific">marine sediment metagenome</name>
    <dbReference type="NCBI Taxonomy" id="412755"/>
    <lineage>
        <taxon>unclassified sequences</taxon>
        <taxon>metagenomes</taxon>
        <taxon>ecological metagenomes</taxon>
    </lineage>
</organism>
<dbReference type="AlphaFoldDB" id="X1GSN2"/>